<dbReference type="InterPro" id="IPR001279">
    <property type="entry name" value="Metallo-B-lactamas"/>
</dbReference>
<dbReference type="InterPro" id="IPR029039">
    <property type="entry name" value="Flavoprotein-like_sf"/>
</dbReference>
<evidence type="ECO:0000259" key="6">
    <source>
        <dbReference type="PROSITE" id="PS50902"/>
    </source>
</evidence>
<dbReference type="GO" id="GO:0046872">
    <property type="term" value="F:metal ion binding"/>
    <property type="evidence" value="ECO:0007669"/>
    <property type="project" value="InterPro"/>
</dbReference>
<dbReference type="InterPro" id="IPR016440">
    <property type="entry name" value="Rubredoxin-O_OxRdtase"/>
</dbReference>
<dbReference type="SMART" id="SM00849">
    <property type="entry name" value="Lactamase_B"/>
    <property type="match status" value="1"/>
</dbReference>
<evidence type="ECO:0000256" key="1">
    <source>
        <dbReference type="ARBA" id="ARBA00001962"/>
    </source>
</evidence>
<dbReference type="InterPro" id="IPR036866">
    <property type="entry name" value="RibonucZ/Hydroxyglut_hydro"/>
</dbReference>
<keyword evidence="3" id="KW-0813">Transport</keyword>
<feature type="domain" description="Flavodoxin-like" evidence="6">
    <location>
        <begin position="250"/>
        <end position="388"/>
    </location>
</feature>
<name>A0A1D3TS69_9FIRM</name>
<keyword evidence="4" id="KW-0249">Electron transport</keyword>
<dbReference type="Gene3D" id="3.60.15.10">
    <property type="entry name" value="Ribonuclease Z/Hydroxyacylglutathione hydrolase-like"/>
    <property type="match status" value="1"/>
</dbReference>
<evidence type="ECO:0000313" key="8">
    <source>
        <dbReference type="Proteomes" id="UP000199315"/>
    </source>
</evidence>
<protein>
    <submittedName>
        <fullName evidence="7">Flavorubredoxin</fullName>
    </submittedName>
</protein>
<evidence type="ECO:0000256" key="3">
    <source>
        <dbReference type="ARBA" id="ARBA00022448"/>
    </source>
</evidence>
<dbReference type="Pfam" id="PF00258">
    <property type="entry name" value="Flavodoxin_1"/>
    <property type="match status" value="1"/>
</dbReference>
<dbReference type="PIRSF" id="PIRSF005243">
    <property type="entry name" value="ROO"/>
    <property type="match status" value="1"/>
</dbReference>
<dbReference type="InterPro" id="IPR008254">
    <property type="entry name" value="Flavodoxin/NO_synth"/>
</dbReference>
<dbReference type="Proteomes" id="UP000199315">
    <property type="component" value="Unassembled WGS sequence"/>
</dbReference>
<reference evidence="7 8" key="1">
    <citation type="submission" date="2016-09" db="EMBL/GenBank/DDBJ databases">
        <authorList>
            <person name="Capua I."/>
            <person name="De Benedictis P."/>
            <person name="Joannis T."/>
            <person name="Lombin L.H."/>
            <person name="Cattoli G."/>
        </authorList>
    </citation>
    <scope>NUCLEOTIDE SEQUENCE [LARGE SCALE GENOMIC DNA]</scope>
    <source>
        <strain evidence="7 8">GluBS11</strain>
    </source>
</reference>
<dbReference type="GO" id="GO:0010181">
    <property type="term" value="F:FMN binding"/>
    <property type="evidence" value="ECO:0007669"/>
    <property type="project" value="InterPro"/>
</dbReference>
<dbReference type="PANTHER" id="PTHR32145:SF11">
    <property type="entry name" value="DIFLAVIN FLAVOPROTEIN A 2-RELATED"/>
    <property type="match status" value="1"/>
</dbReference>
<dbReference type="Pfam" id="PF19583">
    <property type="entry name" value="ODP"/>
    <property type="match status" value="1"/>
</dbReference>
<dbReference type="EMBL" id="FMKA01000005">
    <property type="protein sequence ID" value="SCP96666.1"/>
    <property type="molecule type" value="Genomic_DNA"/>
</dbReference>
<comment type="similarity">
    <text evidence="2">In the N-terminal section; belongs to the zinc metallo-hydrolase group 3 family.</text>
</comment>
<proteinExistence type="inferred from homology"/>
<evidence type="ECO:0000256" key="4">
    <source>
        <dbReference type="ARBA" id="ARBA00022982"/>
    </source>
</evidence>
<dbReference type="PANTHER" id="PTHR32145">
    <property type="entry name" value="DIFLAVIN FLAVOPROTEIN A 2-RELATED"/>
    <property type="match status" value="1"/>
</dbReference>
<sequence>MKLSNHVTYVGMQNPAMRVFDIIMKTEYGTSYNSFLVQGKKTALIETAHRRFTKEYIETIENYIPVKDIEYVVVNHTEPDHSGSLEKILEINPDIQVYGSAAAIKNLGFIMNRTFKGNVVKNGDQLDLGDGTVLEFIIAPNLHWPDSMFTYLKQDKVLFSCDFLGSHYCEPLVLDRSIKYPEEYEIARKYYYDCIFGPFKKFVLAGLDKIKDLEINMACTSHGPMLQERLQETMDLYREWSTEIPKEKNIAIFYVSAYGYTREMAEAFEKAFTAAGVSAKSYDIIYHDVAQLAAEMNGASAVLFGSPTINRDALKPVWDLISMTELVELKNKPVLVFGSYGWSGEACKLLTDRLAGIKYKVFGDGFRCQFKPSKEDFAEIEKLAKEFLETI</sequence>
<evidence type="ECO:0000313" key="7">
    <source>
        <dbReference type="EMBL" id="SCP96666.1"/>
    </source>
</evidence>
<keyword evidence="8" id="KW-1185">Reference proteome</keyword>
<comment type="cofactor">
    <cofactor evidence="1">
        <name>Fe cation</name>
        <dbReference type="ChEBI" id="CHEBI:24875"/>
    </cofactor>
</comment>
<dbReference type="CDD" id="cd07709">
    <property type="entry name" value="flavodiiron_proteins_MBL-fold"/>
    <property type="match status" value="1"/>
</dbReference>
<dbReference type="Gene3D" id="3.40.50.360">
    <property type="match status" value="1"/>
</dbReference>
<dbReference type="SUPFAM" id="SSF56281">
    <property type="entry name" value="Metallo-hydrolase/oxidoreductase"/>
    <property type="match status" value="1"/>
</dbReference>
<dbReference type="STRING" id="1619234.SAMN05421730_1005158"/>
<dbReference type="InterPro" id="IPR051285">
    <property type="entry name" value="NADH_oxidoreductase_modular"/>
</dbReference>
<accession>A0A1D3TS69</accession>
<organism evidence="7 8">
    <name type="scientific">Anaerobium acetethylicum</name>
    <dbReference type="NCBI Taxonomy" id="1619234"/>
    <lineage>
        <taxon>Bacteria</taxon>
        <taxon>Bacillati</taxon>
        <taxon>Bacillota</taxon>
        <taxon>Clostridia</taxon>
        <taxon>Lachnospirales</taxon>
        <taxon>Lachnospiraceae</taxon>
        <taxon>Anaerobium</taxon>
    </lineage>
</organism>
<dbReference type="SUPFAM" id="SSF52218">
    <property type="entry name" value="Flavoproteins"/>
    <property type="match status" value="1"/>
</dbReference>
<dbReference type="InterPro" id="IPR045761">
    <property type="entry name" value="ODP_dom"/>
</dbReference>
<dbReference type="GO" id="GO:0016651">
    <property type="term" value="F:oxidoreductase activity, acting on NAD(P)H"/>
    <property type="evidence" value="ECO:0007669"/>
    <property type="project" value="UniProtKB-ARBA"/>
</dbReference>
<evidence type="ECO:0000256" key="5">
    <source>
        <dbReference type="ARBA" id="ARBA00023004"/>
    </source>
</evidence>
<keyword evidence="5" id="KW-0408">Iron</keyword>
<dbReference type="RefSeq" id="WP_242875487.1">
    <property type="nucleotide sequence ID" value="NZ_FMKA01000005.1"/>
</dbReference>
<dbReference type="PROSITE" id="PS50902">
    <property type="entry name" value="FLAVODOXIN_LIKE"/>
    <property type="match status" value="1"/>
</dbReference>
<dbReference type="GO" id="GO:0009055">
    <property type="term" value="F:electron transfer activity"/>
    <property type="evidence" value="ECO:0007669"/>
    <property type="project" value="InterPro"/>
</dbReference>
<dbReference type="AlphaFoldDB" id="A0A1D3TS69"/>
<evidence type="ECO:0000256" key="2">
    <source>
        <dbReference type="ARBA" id="ARBA00007121"/>
    </source>
</evidence>
<gene>
    <name evidence="7" type="ORF">SAMN05421730_1005158</name>
</gene>